<dbReference type="Proteomes" id="UP000762676">
    <property type="component" value="Unassembled WGS sequence"/>
</dbReference>
<accession>A0AAV4JQL8</accession>
<name>A0AAV4JQL8_9GAST</name>
<dbReference type="EMBL" id="BMAT01010356">
    <property type="protein sequence ID" value="GFS25064.1"/>
    <property type="molecule type" value="Genomic_DNA"/>
</dbReference>
<comment type="caution">
    <text evidence="1">The sequence shown here is derived from an EMBL/GenBank/DDBJ whole genome shotgun (WGS) entry which is preliminary data.</text>
</comment>
<sequence length="365" mass="41320">MRSVVFTAMLREPMKLLQKSLIAFVSIQKSGDRKSIEDQKKDQGLHECEVFGSWPANAESTFAWDNCTKTQNNHRNFVPFSEFCEKNLPSHCIFKESLANYIKTFASLVVRLRINYVSTYRPDGYTFARSRGAYLPHLGTGWVYRLKRGIGHCPCQICLNNPPSSSPDWWDIEVFTACHVVYDKQEAQWTSVDFFHNDDNSEITTVLGYDVKDNDPRNDVCILRCATHDKHLFQTLEDAMWMCYYLKKDIKDALLPSLCVVISHPHGKPKKITVGEIAGKADFCPEESLMADFMYTYSAETCNGSSGAPVLCSVGQDYTGSEVVWPGAGPHSWGNVRGGLNQCGSGAFYVEETEEEEEEEIEENY</sequence>
<dbReference type="Pfam" id="PF13365">
    <property type="entry name" value="Trypsin_2"/>
    <property type="match status" value="1"/>
</dbReference>
<evidence type="ECO:0000313" key="1">
    <source>
        <dbReference type="EMBL" id="GFS25064.1"/>
    </source>
</evidence>
<dbReference type="AlphaFoldDB" id="A0AAV4JQL8"/>
<evidence type="ECO:0000313" key="2">
    <source>
        <dbReference type="Proteomes" id="UP000762676"/>
    </source>
</evidence>
<proteinExistence type="predicted"/>
<dbReference type="SUPFAM" id="SSF50494">
    <property type="entry name" value="Trypsin-like serine proteases"/>
    <property type="match status" value="1"/>
</dbReference>
<keyword evidence="2" id="KW-1185">Reference proteome</keyword>
<dbReference type="InterPro" id="IPR009003">
    <property type="entry name" value="Peptidase_S1_PA"/>
</dbReference>
<reference evidence="1 2" key="1">
    <citation type="journal article" date="2021" name="Elife">
        <title>Chloroplast acquisition without the gene transfer in kleptoplastic sea slugs, Plakobranchus ocellatus.</title>
        <authorList>
            <person name="Maeda T."/>
            <person name="Takahashi S."/>
            <person name="Yoshida T."/>
            <person name="Shimamura S."/>
            <person name="Takaki Y."/>
            <person name="Nagai Y."/>
            <person name="Toyoda A."/>
            <person name="Suzuki Y."/>
            <person name="Arimoto A."/>
            <person name="Ishii H."/>
            <person name="Satoh N."/>
            <person name="Nishiyama T."/>
            <person name="Hasebe M."/>
            <person name="Maruyama T."/>
            <person name="Minagawa J."/>
            <person name="Obokata J."/>
            <person name="Shigenobu S."/>
        </authorList>
    </citation>
    <scope>NUCLEOTIDE SEQUENCE [LARGE SCALE GENOMIC DNA]</scope>
</reference>
<protein>
    <recommendedName>
        <fullName evidence="3">Peptidase S1 domain-containing protein</fullName>
    </recommendedName>
</protein>
<organism evidence="1 2">
    <name type="scientific">Elysia marginata</name>
    <dbReference type="NCBI Taxonomy" id="1093978"/>
    <lineage>
        <taxon>Eukaryota</taxon>
        <taxon>Metazoa</taxon>
        <taxon>Spiralia</taxon>
        <taxon>Lophotrochozoa</taxon>
        <taxon>Mollusca</taxon>
        <taxon>Gastropoda</taxon>
        <taxon>Heterobranchia</taxon>
        <taxon>Euthyneura</taxon>
        <taxon>Panpulmonata</taxon>
        <taxon>Sacoglossa</taxon>
        <taxon>Placobranchoidea</taxon>
        <taxon>Plakobranchidae</taxon>
        <taxon>Elysia</taxon>
    </lineage>
</organism>
<gene>
    <name evidence="1" type="ORF">ElyMa_005173600</name>
</gene>
<evidence type="ECO:0008006" key="3">
    <source>
        <dbReference type="Google" id="ProtNLM"/>
    </source>
</evidence>